<name>A0A9D2CJ74_9BACE</name>
<feature type="domain" description="Beta-lactamase class A catalytic" evidence="4">
    <location>
        <begin position="47"/>
        <end position="267"/>
    </location>
</feature>
<dbReference type="InterPro" id="IPR045155">
    <property type="entry name" value="Beta-lactam_cat"/>
</dbReference>
<comment type="similarity">
    <text evidence="2">Belongs to the class-A beta-lactamase family.</text>
</comment>
<evidence type="ECO:0000313" key="6">
    <source>
        <dbReference type="Proteomes" id="UP000886851"/>
    </source>
</evidence>
<dbReference type="NCBIfam" id="NF033103">
    <property type="entry name" value="bla_class_A"/>
    <property type="match status" value="1"/>
</dbReference>
<evidence type="ECO:0000256" key="1">
    <source>
        <dbReference type="ARBA" id="ARBA00001526"/>
    </source>
</evidence>
<dbReference type="Gene3D" id="3.40.710.10">
    <property type="entry name" value="DD-peptidase/beta-lactamase superfamily"/>
    <property type="match status" value="1"/>
</dbReference>
<dbReference type="EC" id="3.5.2.6" evidence="3"/>
<dbReference type="InterPro" id="IPR012338">
    <property type="entry name" value="Beta-lactam/transpept-like"/>
</dbReference>
<evidence type="ECO:0000259" key="4">
    <source>
        <dbReference type="Pfam" id="PF13354"/>
    </source>
</evidence>
<dbReference type="GO" id="GO:0008800">
    <property type="term" value="F:beta-lactamase activity"/>
    <property type="evidence" value="ECO:0007669"/>
    <property type="project" value="UniProtKB-EC"/>
</dbReference>
<reference evidence="5" key="1">
    <citation type="journal article" date="2021" name="PeerJ">
        <title>Extensive microbial diversity within the chicken gut microbiome revealed by metagenomics and culture.</title>
        <authorList>
            <person name="Gilroy R."/>
            <person name="Ravi A."/>
            <person name="Getino M."/>
            <person name="Pursley I."/>
            <person name="Horton D.L."/>
            <person name="Alikhan N.F."/>
            <person name="Baker D."/>
            <person name="Gharbi K."/>
            <person name="Hall N."/>
            <person name="Watson M."/>
            <person name="Adriaenssens E.M."/>
            <person name="Foster-Nyarko E."/>
            <person name="Jarju S."/>
            <person name="Secka A."/>
            <person name="Antonio M."/>
            <person name="Oren A."/>
            <person name="Chaudhuri R.R."/>
            <person name="La Ragione R."/>
            <person name="Hildebrand F."/>
            <person name="Pallen M.J."/>
        </authorList>
    </citation>
    <scope>NUCLEOTIDE SEQUENCE</scope>
    <source>
        <strain evidence="5">Gambia2-208</strain>
    </source>
</reference>
<dbReference type="InterPro" id="IPR000871">
    <property type="entry name" value="Beta-lactam_class-A"/>
</dbReference>
<proteinExistence type="inferred from homology"/>
<dbReference type="AlphaFoldDB" id="A0A9D2CJ74"/>
<gene>
    <name evidence="5" type="primary">bla</name>
    <name evidence="5" type="ORF">H9824_02590</name>
</gene>
<comment type="caution">
    <text evidence="5">The sequence shown here is derived from an EMBL/GenBank/DDBJ whole genome shotgun (WGS) entry which is preliminary data.</text>
</comment>
<sequence>MKRIPHIFFLLFLLPFLPARADTPLRESLRRLIAPMRATVGIALVTDEGDTLTLNNDESYPLMSVVKLHQALHVAHWLSDRHLDMEHEVRIEPSDLKPNTYSPLRDRRPGGGYSMPVGELLAYTLQLSDNNACDLLFRLTGGPAATDAHIRRHWHGHRFAIAATEDDMHRDLARCHANHSTPLEAALLIHSLFADSRPDSCLQTVRQLLLDCRTGLQRIPAGISDPDAEVAHKTGTSDRDASGRWIGINDVAHICLSDGRSYSLAVFIKDSAEEMEENERIIARVSALVYAALHEDTSEPTPTYP</sequence>
<dbReference type="SUPFAM" id="SSF56601">
    <property type="entry name" value="beta-lactamase/transpeptidase-like"/>
    <property type="match status" value="1"/>
</dbReference>
<dbReference type="GO" id="GO:0030655">
    <property type="term" value="P:beta-lactam antibiotic catabolic process"/>
    <property type="evidence" value="ECO:0007669"/>
    <property type="project" value="InterPro"/>
</dbReference>
<organism evidence="5 6">
    <name type="scientific">Candidatus Bacteroides pullicola</name>
    <dbReference type="NCBI Taxonomy" id="2838475"/>
    <lineage>
        <taxon>Bacteria</taxon>
        <taxon>Pseudomonadati</taxon>
        <taxon>Bacteroidota</taxon>
        <taxon>Bacteroidia</taxon>
        <taxon>Bacteroidales</taxon>
        <taxon>Bacteroidaceae</taxon>
        <taxon>Bacteroides</taxon>
    </lineage>
</organism>
<evidence type="ECO:0000313" key="5">
    <source>
        <dbReference type="EMBL" id="HIY87577.1"/>
    </source>
</evidence>
<dbReference type="GO" id="GO:0046677">
    <property type="term" value="P:response to antibiotic"/>
    <property type="evidence" value="ECO:0007669"/>
    <property type="project" value="InterPro"/>
</dbReference>
<dbReference type="EMBL" id="DXCV01000024">
    <property type="protein sequence ID" value="HIY87577.1"/>
    <property type="molecule type" value="Genomic_DNA"/>
</dbReference>
<protein>
    <recommendedName>
        <fullName evidence="3">beta-lactamase</fullName>
        <ecNumber evidence="3">3.5.2.6</ecNumber>
    </recommendedName>
</protein>
<dbReference type="Pfam" id="PF13354">
    <property type="entry name" value="Beta-lactamase2"/>
    <property type="match status" value="1"/>
</dbReference>
<evidence type="ECO:0000256" key="3">
    <source>
        <dbReference type="ARBA" id="ARBA00012865"/>
    </source>
</evidence>
<evidence type="ECO:0000256" key="2">
    <source>
        <dbReference type="ARBA" id="ARBA00009009"/>
    </source>
</evidence>
<comment type="catalytic activity">
    <reaction evidence="1">
        <text>a beta-lactam + H2O = a substituted beta-amino acid</text>
        <dbReference type="Rhea" id="RHEA:20401"/>
        <dbReference type="ChEBI" id="CHEBI:15377"/>
        <dbReference type="ChEBI" id="CHEBI:35627"/>
        <dbReference type="ChEBI" id="CHEBI:140347"/>
        <dbReference type="EC" id="3.5.2.6"/>
    </reaction>
</comment>
<dbReference type="PANTHER" id="PTHR35333:SF3">
    <property type="entry name" value="BETA-LACTAMASE-TYPE TRANSPEPTIDASE FOLD CONTAINING PROTEIN"/>
    <property type="match status" value="1"/>
</dbReference>
<reference evidence="5" key="2">
    <citation type="submission" date="2021-04" db="EMBL/GenBank/DDBJ databases">
        <authorList>
            <person name="Gilroy R."/>
        </authorList>
    </citation>
    <scope>NUCLEOTIDE SEQUENCE</scope>
    <source>
        <strain evidence="5">Gambia2-208</strain>
    </source>
</reference>
<dbReference type="Proteomes" id="UP000886851">
    <property type="component" value="Unassembled WGS sequence"/>
</dbReference>
<dbReference type="PANTHER" id="PTHR35333">
    <property type="entry name" value="BETA-LACTAMASE"/>
    <property type="match status" value="1"/>
</dbReference>
<accession>A0A9D2CJ74</accession>